<dbReference type="EMBL" id="CAADEY010000001">
    <property type="protein sequence ID" value="VFJ42494.1"/>
    <property type="molecule type" value="Genomic_DNA"/>
</dbReference>
<feature type="region of interest" description="Disordered" evidence="1">
    <location>
        <begin position="484"/>
        <end position="504"/>
    </location>
</feature>
<accession>A0A450RTR0</accession>
<dbReference type="AlphaFoldDB" id="A0A450RTR0"/>
<protein>
    <submittedName>
        <fullName evidence="2">Uncharacterized protein</fullName>
    </submittedName>
</protein>
<proteinExistence type="predicted"/>
<name>A0A450RTR0_9GAMM</name>
<evidence type="ECO:0000313" key="2">
    <source>
        <dbReference type="EMBL" id="VFJ42494.1"/>
    </source>
</evidence>
<evidence type="ECO:0000256" key="1">
    <source>
        <dbReference type="SAM" id="MobiDB-lite"/>
    </source>
</evidence>
<reference evidence="2" key="1">
    <citation type="submission" date="2019-02" db="EMBL/GenBank/DDBJ databases">
        <authorList>
            <person name="Gruber-Vodicka R. H."/>
            <person name="Seah K. B. B."/>
        </authorList>
    </citation>
    <scope>NUCLEOTIDE SEQUENCE</scope>
    <source>
        <strain evidence="2">BECK_DK161</strain>
    </source>
</reference>
<organism evidence="2">
    <name type="scientific">Candidatus Kentrum sp. DK</name>
    <dbReference type="NCBI Taxonomy" id="2126562"/>
    <lineage>
        <taxon>Bacteria</taxon>
        <taxon>Pseudomonadati</taxon>
        <taxon>Pseudomonadota</taxon>
        <taxon>Gammaproteobacteria</taxon>
        <taxon>Candidatus Kentrum</taxon>
    </lineage>
</organism>
<sequence length="581" mass="65454">MNSLESELLTAAREGRLLDYIDEQWRAERDDRDPLSEELARFHNEGKIDVVAAFGKLKNEKGSLDFFLTGHIFEKILPRIDAPILEVMECVLHLYREAGDDLAAGSIFTPYTDFCAASTDRPKEAIRLVDTLGDKLAGLLTPSLVAGSRLDAEQYLDEAIRLSAHRDAVIKKEALFSLGRLEYPEEGDLPEKALTRLEQAMEEESEDSPLANIIDSAFGLYKKRESLGTRVTGLIDTALAKGGDFSLYAASRILFLGKKEIPEPLLDKLLLHLRRVNPSHKGILMYIDYGLEKLLAGKDWEKAIRFIEALLSAHAEPLSIKALDGVIRELFKNRGGLLNRVMTRWFLRGESVLCEAIYDVVSHGGLRNDLILAVDGDELHPANPDQILFLARKAIGYLFIRPVTAASIVLSLLEYVEDEKTKEKLTKLLFDPLLINYPGKVADYLKGQVESETEAVQEVCKAALASLDQYMDDMKSARNIPELHPSQSQREAYHRHHSKQMSEIMRQGEEKSVLLPLVSKSVLLYGRRSVIYAGKSGDETSRRHIPLQKHSVSFEIPRLSHIDPFDMNYMLRVFQTEEIKA</sequence>
<gene>
    <name evidence="2" type="ORF">BECKDK2373C_GA0170839_100130</name>
</gene>